<comment type="similarity">
    <text evidence="2">Belongs to the bacterial solute-binding protein 8 family.</text>
</comment>
<keyword evidence="6" id="KW-0472">Membrane</keyword>
<evidence type="ECO:0000259" key="8">
    <source>
        <dbReference type="PROSITE" id="PS50983"/>
    </source>
</evidence>
<feature type="signal peptide" evidence="7">
    <location>
        <begin position="1"/>
        <end position="23"/>
    </location>
</feature>
<keyword evidence="6" id="KW-0812">Transmembrane</keyword>
<reference evidence="9 10" key="1">
    <citation type="submission" date="2024-02" db="EMBL/GenBank/DDBJ databases">
        <title>Bacteria isolated from the canopy kelp, Nereocystis luetkeana.</title>
        <authorList>
            <person name="Pfister C.A."/>
            <person name="Younker I.T."/>
            <person name="Light S.H."/>
        </authorList>
    </citation>
    <scope>NUCLEOTIDE SEQUENCE [LARGE SCALE GENOMIC DNA]</scope>
    <source>
        <strain evidence="9 10">TI.2.07</strain>
    </source>
</reference>
<feature type="domain" description="Fe/B12 periplasmic-binding" evidence="8">
    <location>
        <begin position="41"/>
        <end position="296"/>
    </location>
</feature>
<evidence type="ECO:0000256" key="1">
    <source>
        <dbReference type="ARBA" id="ARBA00004196"/>
    </source>
</evidence>
<keyword evidence="6" id="KW-1133">Transmembrane helix</keyword>
<accession>A0ABU9H819</accession>
<dbReference type="PROSITE" id="PS50983">
    <property type="entry name" value="FE_B12_PBP"/>
    <property type="match status" value="1"/>
</dbReference>
<keyword evidence="4" id="KW-0406">Ion transport</keyword>
<dbReference type="Pfam" id="PF01497">
    <property type="entry name" value="Peripla_BP_2"/>
    <property type="match status" value="1"/>
</dbReference>
<feature type="chain" id="PRO_5045373835" evidence="7">
    <location>
        <begin position="24"/>
        <end position="296"/>
    </location>
</feature>
<dbReference type="Proteomes" id="UP001366060">
    <property type="component" value="Unassembled WGS sequence"/>
</dbReference>
<evidence type="ECO:0000256" key="6">
    <source>
        <dbReference type="SAM" id="Phobius"/>
    </source>
</evidence>
<evidence type="ECO:0000313" key="10">
    <source>
        <dbReference type="Proteomes" id="UP001366060"/>
    </source>
</evidence>
<dbReference type="NCBIfam" id="NF008501">
    <property type="entry name" value="PRK11411.1"/>
    <property type="match status" value="1"/>
</dbReference>
<feature type="transmembrane region" description="Helical" evidence="6">
    <location>
        <begin position="42"/>
        <end position="64"/>
    </location>
</feature>
<sequence length="296" mass="32991">MFFRLPSILLALLLIFFSYQVNAVTIKHQSGTLTLEKTPKRIVVLAFSFVDALAIAGVSPVGIADDGDKTRIIKSVRNLISDWKSVGSRYQPSLEAISDLKPDLIIADSGRHSSIYNGLSLIAPTLMLKSRGVTYRENLIEAQKIAAAIDKTEVVNLRLKQHYQLMSDFKDQLNTEETYQFAIISDKGMWMHSQYAYAGSVIKALGLNSSLINNSKKAYLQTSFEQLLKTNPDWLFVGQYTQTTVIDKWKKNPLWKLLAVAKSGQLITTSPNIWSLSSGVLAAEAIAKEITEFNNK</sequence>
<dbReference type="EMBL" id="JBAKBA010000002">
    <property type="protein sequence ID" value="MEL0657802.1"/>
    <property type="molecule type" value="Genomic_DNA"/>
</dbReference>
<dbReference type="PANTHER" id="PTHR30532:SF29">
    <property type="entry name" value="FE(3+) DICITRATE-BINDING PERIPLASMIC PROTEIN"/>
    <property type="match status" value="1"/>
</dbReference>
<protein>
    <submittedName>
        <fullName evidence="9">Fe(3+) dicitrate ABC transporter substrate-binding protein</fullName>
    </submittedName>
</protein>
<comment type="subcellular location">
    <subcellularLocation>
        <location evidence="1">Cell envelope</location>
    </subcellularLocation>
</comment>
<dbReference type="Gene3D" id="3.40.50.1980">
    <property type="entry name" value="Nitrogenase molybdenum iron protein domain"/>
    <property type="match status" value="2"/>
</dbReference>
<organism evidence="9 10">
    <name type="scientific">Psychromonas arctica</name>
    <dbReference type="NCBI Taxonomy" id="168275"/>
    <lineage>
        <taxon>Bacteria</taxon>
        <taxon>Pseudomonadati</taxon>
        <taxon>Pseudomonadota</taxon>
        <taxon>Gammaproteobacteria</taxon>
        <taxon>Alteromonadales</taxon>
        <taxon>Psychromonadaceae</taxon>
        <taxon>Psychromonas</taxon>
    </lineage>
</organism>
<evidence type="ECO:0000256" key="2">
    <source>
        <dbReference type="ARBA" id="ARBA00008814"/>
    </source>
</evidence>
<evidence type="ECO:0000313" key="9">
    <source>
        <dbReference type="EMBL" id="MEL0657802.1"/>
    </source>
</evidence>
<dbReference type="CDD" id="cd01146">
    <property type="entry name" value="FhuD"/>
    <property type="match status" value="1"/>
</dbReference>
<evidence type="ECO:0000256" key="4">
    <source>
        <dbReference type="ARBA" id="ARBA00022496"/>
    </source>
</evidence>
<dbReference type="PANTHER" id="PTHR30532">
    <property type="entry name" value="IRON III DICITRATE-BINDING PERIPLASMIC PROTEIN"/>
    <property type="match status" value="1"/>
</dbReference>
<dbReference type="InterPro" id="IPR051313">
    <property type="entry name" value="Bact_iron-sidero_bind"/>
</dbReference>
<proteinExistence type="inferred from homology"/>
<gene>
    <name evidence="9" type="ORF">V6255_01520</name>
</gene>
<comment type="caution">
    <text evidence="9">The sequence shown here is derived from an EMBL/GenBank/DDBJ whole genome shotgun (WGS) entry which is preliminary data.</text>
</comment>
<name>A0ABU9H819_9GAMM</name>
<dbReference type="InterPro" id="IPR002491">
    <property type="entry name" value="ABC_transptr_periplasmic_BD"/>
</dbReference>
<dbReference type="RefSeq" id="WP_341626560.1">
    <property type="nucleotide sequence ID" value="NZ_JBAKBA010000002.1"/>
</dbReference>
<keyword evidence="4" id="KW-0410">Iron transport</keyword>
<keyword evidence="4" id="KW-0408">Iron</keyword>
<evidence type="ECO:0000256" key="7">
    <source>
        <dbReference type="SAM" id="SignalP"/>
    </source>
</evidence>
<keyword evidence="10" id="KW-1185">Reference proteome</keyword>
<evidence type="ECO:0000256" key="3">
    <source>
        <dbReference type="ARBA" id="ARBA00022448"/>
    </source>
</evidence>
<keyword evidence="3" id="KW-0813">Transport</keyword>
<keyword evidence="5 7" id="KW-0732">Signal</keyword>
<evidence type="ECO:0000256" key="5">
    <source>
        <dbReference type="ARBA" id="ARBA00022729"/>
    </source>
</evidence>
<dbReference type="SUPFAM" id="SSF53807">
    <property type="entry name" value="Helical backbone' metal receptor"/>
    <property type="match status" value="1"/>
</dbReference>